<sequence length="342" mass="37951">MPPVLRGSAKESSELAQAPLDNNAASNETLSTVPPSPRPSSPPTVSNRRSDGLCGTCMRGLGRRRRKKVKEEVGAGDDAQTLAEETVLSRDAERVKKGVLRGDGRNGFLSGLTKRKRERPAKLKQPRVLNTLGIARCSWMSALPDSAMLDELYIPGSHETLALHYPLLSSLCQTLPLTTQLSLGIRFLDLRFNLTTKCELWAYHGLVPQGRRAEEVFAEVYRWLEGAEGRGETVIISVKQENDTPPDLFASTLLSLIQSTTPLASSPPNRTPQSFWYTENEWPRLGDVRGKAVLFCRFAWKGNGLHPVSWPNDQHVAWTTDIGGRESLVQDWVRYSCSFALI</sequence>
<evidence type="ECO:0008006" key="4">
    <source>
        <dbReference type="Google" id="ProtNLM"/>
    </source>
</evidence>
<evidence type="ECO:0000256" key="1">
    <source>
        <dbReference type="SAM" id="MobiDB-lite"/>
    </source>
</evidence>
<comment type="caution">
    <text evidence="2">The sequence shown here is derived from an EMBL/GenBank/DDBJ whole genome shotgun (WGS) entry which is preliminary data.</text>
</comment>
<dbReference type="EMBL" id="LCTV02000017">
    <property type="protein sequence ID" value="PRQ70102.1"/>
    <property type="molecule type" value="Genomic_DNA"/>
</dbReference>
<dbReference type="InterPro" id="IPR051057">
    <property type="entry name" value="PI-PLC_domain"/>
</dbReference>
<evidence type="ECO:0000313" key="3">
    <source>
        <dbReference type="Proteomes" id="UP000239560"/>
    </source>
</evidence>
<dbReference type="SUPFAM" id="SSF51695">
    <property type="entry name" value="PLC-like phosphodiesterases"/>
    <property type="match status" value="1"/>
</dbReference>
<proteinExistence type="predicted"/>
<name>A0A2S9ZWH5_RHOTO</name>
<dbReference type="InterPro" id="IPR017946">
    <property type="entry name" value="PLC-like_Pdiesterase_TIM-brl"/>
</dbReference>
<dbReference type="AlphaFoldDB" id="A0A2S9ZWH5"/>
<dbReference type="Gene3D" id="3.20.20.190">
    <property type="entry name" value="Phosphatidylinositol (PI) phosphodiesterase"/>
    <property type="match status" value="1"/>
</dbReference>
<dbReference type="GO" id="GO:0008081">
    <property type="term" value="F:phosphoric diester hydrolase activity"/>
    <property type="evidence" value="ECO:0007669"/>
    <property type="project" value="InterPro"/>
</dbReference>
<dbReference type="PROSITE" id="PS50007">
    <property type="entry name" value="PIPLC_X_DOMAIN"/>
    <property type="match status" value="1"/>
</dbReference>
<dbReference type="OrthoDB" id="1046782at2759"/>
<dbReference type="Proteomes" id="UP000239560">
    <property type="component" value="Unassembled WGS sequence"/>
</dbReference>
<evidence type="ECO:0000313" key="2">
    <source>
        <dbReference type="EMBL" id="PRQ70102.1"/>
    </source>
</evidence>
<accession>A0A2S9ZWH5</accession>
<organism evidence="2 3">
    <name type="scientific">Rhodotorula toruloides</name>
    <name type="common">Yeast</name>
    <name type="synonym">Rhodosporidium toruloides</name>
    <dbReference type="NCBI Taxonomy" id="5286"/>
    <lineage>
        <taxon>Eukaryota</taxon>
        <taxon>Fungi</taxon>
        <taxon>Dikarya</taxon>
        <taxon>Basidiomycota</taxon>
        <taxon>Pucciniomycotina</taxon>
        <taxon>Microbotryomycetes</taxon>
        <taxon>Sporidiobolales</taxon>
        <taxon>Sporidiobolaceae</taxon>
        <taxon>Rhodotorula</taxon>
    </lineage>
</organism>
<dbReference type="GO" id="GO:0006629">
    <property type="term" value="P:lipid metabolic process"/>
    <property type="evidence" value="ECO:0007669"/>
    <property type="project" value="InterPro"/>
</dbReference>
<protein>
    <recommendedName>
        <fullName evidence="4">PLC-like phosphodiesterase</fullName>
    </recommendedName>
</protein>
<reference evidence="2 3" key="1">
    <citation type="journal article" date="2018" name="Elife">
        <title>Functional genomics of lipid metabolism in the oleaginous yeast Rhodosporidium toruloides.</title>
        <authorList>
            <person name="Coradetti S.T."/>
            <person name="Pinel D."/>
            <person name="Geiselman G."/>
            <person name="Ito M."/>
            <person name="Mondo S."/>
            <person name="Reilly M.C."/>
            <person name="Cheng Y.F."/>
            <person name="Bauer S."/>
            <person name="Grigoriev I."/>
            <person name="Gladden J.M."/>
            <person name="Simmons B.A."/>
            <person name="Brem R."/>
            <person name="Arkin A.P."/>
            <person name="Skerker J.M."/>
        </authorList>
    </citation>
    <scope>NUCLEOTIDE SEQUENCE [LARGE SCALE GENOMIC DNA]</scope>
    <source>
        <strain evidence="2 3">NBRC 0880</strain>
    </source>
</reference>
<gene>
    <name evidence="2" type="ORF">AAT19DRAFT_11755</name>
</gene>
<dbReference type="PANTHER" id="PTHR13593:SF148">
    <property type="entry name" value="PHOSPHATIDYLINOSITOL-SPECIFIC PHOSPHOLIPASE C X DOMAIN-CONTAINING PROTEIN"/>
    <property type="match status" value="1"/>
</dbReference>
<dbReference type="PANTHER" id="PTHR13593">
    <property type="match status" value="1"/>
</dbReference>
<feature type="region of interest" description="Disordered" evidence="1">
    <location>
        <begin position="1"/>
        <end position="58"/>
    </location>
</feature>